<dbReference type="InterPro" id="IPR027417">
    <property type="entry name" value="P-loop_NTPase"/>
</dbReference>
<evidence type="ECO:0000256" key="5">
    <source>
        <dbReference type="SAM" id="Coils"/>
    </source>
</evidence>
<evidence type="ECO:0000256" key="2">
    <source>
        <dbReference type="ARBA" id="ARBA00022801"/>
    </source>
</evidence>
<comment type="similarity">
    <text evidence="4">Belongs to the TRAFAC class dynamin-like GTPase superfamily. GB1/RHD3 GTPase family.</text>
</comment>
<keyword evidence="2" id="KW-0378">Hydrolase</keyword>
<dbReference type="GO" id="GO:0003924">
    <property type="term" value="F:GTPase activity"/>
    <property type="evidence" value="ECO:0007669"/>
    <property type="project" value="InterPro"/>
</dbReference>
<keyword evidence="1" id="KW-0547">Nucleotide-binding</keyword>
<feature type="coiled-coil region" evidence="5">
    <location>
        <begin position="629"/>
        <end position="949"/>
    </location>
</feature>
<evidence type="ECO:0000259" key="7">
    <source>
        <dbReference type="PROSITE" id="PS51715"/>
    </source>
</evidence>
<organism evidence="8 9">
    <name type="scientific">Dichanthelium oligosanthes</name>
    <dbReference type="NCBI Taxonomy" id="888268"/>
    <lineage>
        <taxon>Eukaryota</taxon>
        <taxon>Viridiplantae</taxon>
        <taxon>Streptophyta</taxon>
        <taxon>Embryophyta</taxon>
        <taxon>Tracheophyta</taxon>
        <taxon>Spermatophyta</taxon>
        <taxon>Magnoliopsida</taxon>
        <taxon>Liliopsida</taxon>
        <taxon>Poales</taxon>
        <taxon>Poaceae</taxon>
        <taxon>PACMAD clade</taxon>
        <taxon>Panicoideae</taxon>
        <taxon>Panicodae</taxon>
        <taxon>Paniceae</taxon>
        <taxon>Dichantheliinae</taxon>
        <taxon>Dichanthelium</taxon>
    </lineage>
</organism>
<dbReference type="PANTHER" id="PTHR10751">
    <property type="entry name" value="GUANYLATE BINDING PROTEIN"/>
    <property type="match status" value="1"/>
</dbReference>
<evidence type="ECO:0000313" key="8">
    <source>
        <dbReference type="EMBL" id="OEL21953.1"/>
    </source>
</evidence>
<keyword evidence="9" id="KW-1185">Reference proteome</keyword>
<dbReference type="Gene3D" id="1.20.1000.10">
    <property type="entry name" value="Guanylate-binding protein, C-terminal domain"/>
    <property type="match status" value="1"/>
</dbReference>
<dbReference type="OrthoDB" id="2135133at2759"/>
<dbReference type="FunFam" id="1.20.1000.10:FF:000003">
    <property type="entry name" value="Guanylate-binding family protein"/>
    <property type="match status" value="1"/>
</dbReference>
<feature type="region of interest" description="Disordered" evidence="6">
    <location>
        <begin position="971"/>
        <end position="1010"/>
    </location>
</feature>
<dbReference type="SUPFAM" id="SSF48340">
    <property type="entry name" value="Interferon-induced guanylate-binding protein 1 (GBP1), C-terminal domain"/>
    <property type="match status" value="1"/>
</dbReference>
<accession>A0A1E5V9X6</accession>
<dbReference type="Pfam" id="PF02263">
    <property type="entry name" value="GBP"/>
    <property type="match status" value="1"/>
</dbReference>
<evidence type="ECO:0000256" key="1">
    <source>
        <dbReference type="ARBA" id="ARBA00022741"/>
    </source>
</evidence>
<keyword evidence="5" id="KW-0175">Coiled coil</keyword>
<dbReference type="SUPFAM" id="SSF52540">
    <property type="entry name" value="P-loop containing nucleoside triphosphate hydrolases"/>
    <property type="match status" value="1"/>
</dbReference>
<feature type="region of interest" description="Disordered" evidence="6">
    <location>
        <begin position="1"/>
        <end position="60"/>
    </location>
</feature>
<dbReference type="InterPro" id="IPR003191">
    <property type="entry name" value="Guanylate-bd/ATL_C"/>
</dbReference>
<dbReference type="InterPro" id="IPR036543">
    <property type="entry name" value="Guanylate-bd_C_sf"/>
</dbReference>
<evidence type="ECO:0000256" key="4">
    <source>
        <dbReference type="PROSITE-ProRule" id="PRU01052"/>
    </source>
</evidence>
<evidence type="ECO:0000256" key="6">
    <source>
        <dbReference type="SAM" id="MobiDB-lite"/>
    </source>
</evidence>
<feature type="domain" description="GB1/RHD3-type G" evidence="7">
    <location>
        <begin position="169"/>
        <end position="320"/>
    </location>
</feature>
<feature type="coiled-coil region" evidence="5">
    <location>
        <begin position="530"/>
        <end position="596"/>
    </location>
</feature>
<proteinExistence type="inferred from homology"/>
<dbReference type="GO" id="GO:0005525">
    <property type="term" value="F:GTP binding"/>
    <property type="evidence" value="ECO:0007669"/>
    <property type="project" value="UniProtKB-KW"/>
</dbReference>
<gene>
    <name evidence="8" type="ORF">BAE44_0017028</name>
</gene>
<reference evidence="8 9" key="1">
    <citation type="submission" date="2016-09" db="EMBL/GenBank/DDBJ databases">
        <title>The draft genome of Dichanthelium oligosanthes: A C3 panicoid grass species.</title>
        <authorList>
            <person name="Studer A.J."/>
            <person name="Schnable J.C."/>
            <person name="Brutnell T.P."/>
        </authorList>
    </citation>
    <scope>NUCLEOTIDE SEQUENCE [LARGE SCALE GENOMIC DNA]</scope>
    <source>
        <strain evidence="9">cv. Kellogg 1175</strain>
        <tissue evidence="8">Leaf</tissue>
    </source>
</reference>
<dbReference type="STRING" id="888268.A0A1E5V9X6"/>
<dbReference type="Proteomes" id="UP000095767">
    <property type="component" value="Unassembled WGS sequence"/>
</dbReference>
<dbReference type="EMBL" id="LWDX02046736">
    <property type="protein sequence ID" value="OEL21953.1"/>
    <property type="molecule type" value="Genomic_DNA"/>
</dbReference>
<dbReference type="Pfam" id="PF02841">
    <property type="entry name" value="GBP_C"/>
    <property type="match status" value="1"/>
</dbReference>
<dbReference type="AlphaFoldDB" id="A0A1E5V9X6"/>
<keyword evidence="3" id="KW-0342">GTP-binding</keyword>
<dbReference type="PROSITE" id="PS51715">
    <property type="entry name" value="G_GB1_RHD3"/>
    <property type="match status" value="1"/>
</dbReference>
<dbReference type="InterPro" id="IPR030386">
    <property type="entry name" value="G_GB1_RHD3_dom"/>
</dbReference>
<dbReference type="InterPro" id="IPR015894">
    <property type="entry name" value="Guanylate-bd_N"/>
</dbReference>
<evidence type="ECO:0000313" key="9">
    <source>
        <dbReference type="Proteomes" id="UP000095767"/>
    </source>
</evidence>
<feature type="compositionally biased region" description="Low complexity" evidence="6">
    <location>
        <begin position="22"/>
        <end position="55"/>
    </location>
</feature>
<protein>
    <submittedName>
        <fullName evidence="8">Guanylate-binding protein 6</fullName>
    </submittedName>
</protein>
<dbReference type="Gene3D" id="3.40.50.300">
    <property type="entry name" value="P-loop containing nucleotide triphosphate hydrolases"/>
    <property type="match status" value="2"/>
</dbReference>
<comment type="caution">
    <text evidence="8">The sequence shown here is derived from an EMBL/GenBank/DDBJ whole genome shotgun (WGS) entry which is preliminary data.</text>
</comment>
<sequence>MMQMLGLRGSASKDRGRGGGASPSSSAAAGGTGTPRSPWTPASASSPRSPFAAEAGGEGGGGRPLRLVYCDERGRFRMDPEAVAALQLVKGPVGVVSVCGRARQGKSFILNQGTYSIQIFSLAVLLSSMFIYNQLKYIRKGNGLCVSVENVGSFYALPTKFYWKVGRRNMSYCPLQMGGIDEAALDRLSLVTEMTKHIRVRANGGRSTASELGQFSPIFIWLLRDFYLDLAENDRKITPRDYLELALKPLEGRGKDISSKNEIRESIRSLFPDRECFTLVRPLNNENELQRLDQIPLEKLRPEFHAGLDELTRFIFERTRPKQVAGTIMTGPVLAGVTQSFLDALNNGAVPTISSSWQSVEEAECRRAYDSATEIYMSSFGHSRLAEEDALRDAHEAALRKALDAYNTAAVGTGTSRAHYEKALNNFCRKAFQDYKKNAFLEADKQCSNAIQSMEKKIRVACVAPGVKVPAVIQVLETSLAEYETSCTGPAKWRMLSAFLRQCLEGPILDLCLKLINEAESERTSFALRRRSNEDQLELLKKQLEANEAHKSEYLKRYETAISEKQRTSADLSGHLANLRTKCSILEERCVSISKELDHVRHECTDWRAKFEQSASQHKAEQDRYVTQLASLESRYSSAEGKLGAAREQAASAQDEAAEWKKKYETAAVQAKTALERLASVQEQINKIAQERESAIRAEFATHLEEKEEEIRKLVAKIRQVESEESVLTERLQVAESKTQGHNKETAGLKDEIKELTSKLEFLRERSVSYEKQARMLEQEKNHLQEKFVSECKKYDEAEQRYKSAERDAKKATELADAARTEAIASQKEKDEAQRLSMEKVAVIERIQRQVDRLEQEKVNLLGEVQRMHNSESDAWSKVTLLESRVAEREKEMDDLLSRSNEQRSSTVHVLESLLATERAARAEANKRAEALSLQLQSTQGKLDILHQELTSIRLVETALDSKLRTTTRGKRLRDNEVGADSVQDMDIDPPDRSRKRTKSNTSPLKAVHTEDGDSVHIGEDSVTVSTEKDGNPDGYKKFTIARLKEELTKHGFGAQLLELKNPNKKDILALYKKHVLCE</sequence>
<name>A0A1E5V9X6_9POAL</name>
<evidence type="ECO:0000256" key="3">
    <source>
        <dbReference type="ARBA" id="ARBA00023134"/>
    </source>
</evidence>